<feature type="compositionally biased region" description="Polar residues" evidence="1">
    <location>
        <begin position="12"/>
        <end position="23"/>
    </location>
</feature>
<organism evidence="2 3">
    <name type="scientific">Rhododendron williamsianum</name>
    <dbReference type="NCBI Taxonomy" id="262921"/>
    <lineage>
        <taxon>Eukaryota</taxon>
        <taxon>Viridiplantae</taxon>
        <taxon>Streptophyta</taxon>
        <taxon>Embryophyta</taxon>
        <taxon>Tracheophyta</taxon>
        <taxon>Spermatophyta</taxon>
        <taxon>Magnoliopsida</taxon>
        <taxon>eudicotyledons</taxon>
        <taxon>Gunneridae</taxon>
        <taxon>Pentapetalae</taxon>
        <taxon>asterids</taxon>
        <taxon>Ericales</taxon>
        <taxon>Ericaceae</taxon>
        <taxon>Ericoideae</taxon>
        <taxon>Rhodoreae</taxon>
        <taxon>Rhododendron</taxon>
    </lineage>
</organism>
<dbReference type="PANTHER" id="PTHR33622:SF10">
    <property type="entry name" value="MARKER FOR OXIDATIVE STRESS RESPONSE PROTEIN"/>
    <property type="match status" value="1"/>
</dbReference>
<dbReference type="Proteomes" id="UP000428333">
    <property type="component" value="Linkage Group LG01"/>
</dbReference>
<keyword evidence="3" id="KW-1185">Reference proteome</keyword>
<protein>
    <submittedName>
        <fullName evidence="2">Uncharacterized protein</fullName>
    </submittedName>
</protein>
<dbReference type="EMBL" id="QEFC01000067">
    <property type="protein sequence ID" value="KAE9466973.1"/>
    <property type="molecule type" value="Genomic_DNA"/>
</dbReference>
<sequence>MEIQKQTDSEGKQSSPEPTSTLVTPCRRNKSADAGLVTSLRDSFHEFINTPMADHKVCWKNTMKTTFDKMMAVFPSRNSSPKEGESSMPAQASVEN</sequence>
<feature type="region of interest" description="Disordered" evidence="1">
    <location>
        <begin position="75"/>
        <end position="96"/>
    </location>
</feature>
<proteinExistence type="predicted"/>
<reference evidence="2 3" key="1">
    <citation type="journal article" date="2019" name="Genome Biol. Evol.">
        <title>The Rhododendron genome and chromosomal organization provide insight into shared whole-genome duplications across the heath family (Ericaceae).</title>
        <authorList>
            <person name="Soza V.L."/>
            <person name="Lindsley D."/>
            <person name="Waalkes A."/>
            <person name="Ramage E."/>
            <person name="Patwardhan R.P."/>
            <person name="Burton J.N."/>
            <person name="Adey A."/>
            <person name="Kumar A."/>
            <person name="Qiu R."/>
            <person name="Shendure J."/>
            <person name="Hall B."/>
        </authorList>
    </citation>
    <scope>NUCLEOTIDE SEQUENCE [LARGE SCALE GENOMIC DNA]</scope>
    <source>
        <strain evidence="2">RSF 1966-606</strain>
    </source>
</reference>
<name>A0A6A4M6N2_9ERIC</name>
<evidence type="ECO:0000313" key="2">
    <source>
        <dbReference type="EMBL" id="KAE9466973.1"/>
    </source>
</evidence>
<dbReference type="AlphaFoldDB" id="A0A6A4M6N2"/>
<dbReference type="OrthoDB" id="631057at2759"/>
<gene>
    <name evidence="2" type="ORF">C3L33_01116</name>
</gene>
<dbReference type="PANTHER" id="PTHR33622">
    <property type="entry name" value="OS03G0724500 PROTEIN"/>
    <property type="match status" value="1"/>
</dbReference>
<feature type="non-terminal residue" evidence="2">
    <location>
        <position position="1"/>
    </location>
</feature>
<comment type="caution">
    <text evidence="2">The sequence shown here is derived from an EMBL/GenBank/DDBJ whole genome shotgun (WGS) entry which is preliminary data.</text>
</comment>
<evidence type="ECO:0000256" key="1">
    <source>
        <dbReference type="SAM" id="MobiDB-lite"/>
    </source>
</evidence>
<feature type="region of interest" description="Disordered" evidence="1">
    <location>
        <begin position="1"/>
        <end position="30"/>
    </location>
</feature>
<evidence type="ECO:0000313" key="3">
    <source>
        <dbReference type="Proteomes" id="UP000428333"/>
    </source>
</evidence>
<accession>A0A6A4M6N2</accession>
<feature type="compositionally biased region" description="Basic and acidic residues" evidence="1">
    <location>
        <begin position="1"/>
        <end position="11"/>
    </location>
</feature>